<protein>
    <submittedName>
        <fullName evidence="1">Uncharacterized protein</fullName>
    </submittedName>
</protein>
<dbReference type="AlphaFoldDB" id="A0A699I7F8"/>
<gene>
    <name evidence="1" type="ORF">Tci_494293</name>
</gene>
<sequence>MRKGDELKLTLEKLQNSSKSLNTLLDSQVSDKSKAGLGYKELIPESFYNSIELLEKHDNRSDKEYHEVPPLLTGNYMPPKHDLTLINEHFESEYVDVFNVSSSAVMTVKTVDANHKGMFSKEKPKLVKKNSFSPPIIED</sequence>
<proteinExistence type="predicted"/>
<dbReference type="EMBL" id="BKCJ010254110">
    <property type="protein sequence ID" value="GEZ22320.1"/>
    <property type="molecule type" value="Genomic_DNA"/>
</dbReference>
<name>A0A699I7F8_TANCI</name>
<reference evidence="1" key="1">
    <citation type="journal article" date="2019" name="Sci. Rep.">
        <title>Draft genome of Tanacetum cinerariifolium, the natural source of mosquito coil.</title>
        <authorList>
            <person name="Yamashiro T."/>
            <person name="Shiraishi A."/>
            <person name="Satake H."/>
            <person name="Nakayama K."/>
        </authorList>
    </citation>
    <scope>NUCLEOTIDE SEQUENCE</scope>
</reference>
<organism evidence="1">
    <name type="scientific">Tanacetum cinerariifolium</name>
    <name type="common">Dalmatian daisy</name>
    <name type="synonym">Chrysanthemum cinerariifolium</name>
    <dbReference type="NCBI Taxonomy" id="118510"/>
    <lineage>
        <taxon>Eukaryota</taxon>
        <taxon>Viridiplantae</taxon>
        <taxon>Streptophyta</taxon>
        <taxon>Embryophyta</taxon>
        <taxon>Tracheophyta</taxon>
        <taxon>Spermatophyta</taxon>
        <taxon>Magnoliopsida</taxon>
        <taxon>eudicotyledons</taxon>
        <taxon>Gunneridae</taxon>
        <taxon>Pentapetalae</taxon>
        <taxon>asterids</taxon>
        <taxon>campanulids</taxon>
        <taxon>Asterales</taxon>
        <taxon>Asteraceae</taxon>
        <taxon>Asteroideae</taxon>
        <taxon>Anthemideae</taxon>
        <taxon>Anthemidinae</taxon>
        <taxon>Tanacetum</taxon>
    </lineage>
</organism>
<accession>A0A699I7F8</accession>
<comment type="caution">
    <text evidence="1">The sequence shown here is derived from an EMBL/GenBank/DDBJ whole genome shotgun (WGS) entry which is preliminary data.</text>
</comment>
<evidence type="ECO:0000313" key="1">
    <source>
        <dbReference type="EMBL" id="GEZ22320.1"/>
    </source>
</evidence>